<dbReference type="PROSITE" id="PS51318">
    <property type="entry name" value="TAT"/>
    <property type="match status" value="1"/>
</dbReference>
<dbReference type="InterPro" id="IPR050490">
    <property type="entry name" value="Bact_solute-bd_prot1"/>
</dbReference>
<dbReference type="PANTHER" id="PTHR43649:SF29">
    <property type="entry name" value="OSMOPROTECTIVE COMPOUNDS-BINDING PROTEIN GGTB"/>
    <property type="match status" value="1"/>
</dbReference>
<dbReference type="Gene3D" id="3.40.190.10">
    <property type="entry name" value="Periplasmic binding protein-like II"/>
    <property type="match status" value="2"/>
</dbReference>
<evidence type="ECO:0000313" key="4">
    <source>
        <dbReference type="EMBL" id="UQX87827.1"/>
    </source>
</evidence>
<dbReference type="InterPro" id="IPR006311">
    <property type="entry name" value="TAT_signal"/>
</dbReference>
<dbReference type="SUPFAM" id="SSF53850">
    <property type="entry name" value="Periplasmic binding protein-like II"/>
    <property type="match status" value="1"/>
</dbReference>
<protein>
    <submittedName>
        <fullName evidence="4">ABC transporter substrate-binding protein</fullName>
    </submittedName>
</protein>
<reference evidence="4" key="2">
    <citation type="submission" date="2022-05" db="EMBL/GenBank/DDBJ databases">
        <authorList>
            <person name="Kim J.-S."/>
            <person name="Lee K."/>
            <person name="Suh M."/>
            <person name="Eom M."/>
            <person name="Kim J.-S."/>
            <person name="Kim D.-S."/>
            <person name="Ko S.-H."/>
            <person name="Shin Y."/>
            <person name="Lee J.-S."/>
        </authorList>
    </citation>
    <scope>NUCLEOTIDE SEQUENCE</scope>
    <source>
        <strain evidence="4">N237</strain>
    </source>
</reference>
<evidence type="ECO:0000256" key="1">
    <source>
        <dbReference type="ARBA" id="ARBA00008520"/>
    </source>
</evidence>
<dbReference type="InterPro" id="IPR006059">
    <property type="entry name" value="SBP"/>
</dbReference>
<reference evidence="4" key="1">
    <citation type="journal article" date="2018" name="Int. J. Syst. Evol. Microbiol.">
        <title>Jatrophihabitans telluris sp. nov., isolated from sediment soil of lava forest wetlands and the emended description of the genus Jatrophihabitans.</title>
        <authorList>
            <person name="Lee K.C."/>
            <person name="Suh M.K."/>
            <person name="Eom M.K."/>
            <person name="Kim K.K."/>
            <person name="Kim J.S."/>
            <person name="Kim D.S."/>
            <person name="Ko S.H."/>
            <person name="Shin Y.K."/>
            <person name="Lee J.S."/>
        </authorList>
    </citation>
    <scope>NUCLEOTIDE SEQUENCE</scope>
    <source>
        <strain evidence="4">N237</strain>
    </source>
</reference>
<evidence type="ECO:0000256" key="2">
    <source>
        <dbReference type="ARBA" id="ARBA00022448"/>
    </source>
</evidence>
<keyword evidence="5" id="KW-1185">Reference proteome</keyword>
<feature type="compositionally biased region" description="Low complexity" evidence="3">
    <location>
        <begin position="50"/>
        <end position="73"/>
    </location>
</feature>
<dbReference type="PANTHER" id="PTHR43649">
    <property type="entry name" value="ARABINOSE-BINDING PROTEIN-RELATED"/>
    <property type="match status" value="1"/>
</dbReference>
<dbReference type="Proteomes" id="UP001056336">
    <property type="component" value="Chromosome"/>
</dbReference>
<dbReference type="Pfam" id="PF01547">
    <property type="entry name" value="SBP_bac_1"/>
    <property type="match status" value="1"/>
</dbReference>
<dbReference type="RefSeq" id="WP_249770735.1">
    <property type="nucleotide sequence ID" value="NZ_CP097332.1"/>
</dbReference>
<comment type="similarity">
    <text evidence="1">Belongs to the bacterial solute-binding protein 1 family.</text>
</comment>
<gene>
    <name evidence="4" type="ORF">M6D93_16185</name>
</gene>
<feature type="region of interest" description="Disordered" evidence="3">
    <location>
        <begin position="50"/>
        <end position="75"/>
    </location>
</feature>
<sequence length="448" mass="48098">MAPQESASTPELGASSASGFSRRTVLKGLGVGAGAIAAAPVLAACTGGSKPSAGGSASVNTTSKSTSLGSSGSDDVPKRAIQAMIDAFQTKTGDKVSINTVAHNDFQNKISTYLQGSPDDVFTWFAGYRMRYYAKQGLAAPLDEVWSKIGANFSDAIAKASTGDDGKKYFVPNYNYPWGFFYRKSVWAAKGYQVPTTFDQLKTLCAQMQKDGLTPIAFGDKDGWPAMGTFDYINMRTNGYQFHVDLCAHKVSWDQQKVKDVFDNWKALLPYQDKAALGMTWEESAQTLAKKKSGMYLLGSFVTQQFTDKTVLADIDFFPFPAIAVEGQDAIEAPIDGFMLSKKGGDNGAAVALLEYIGSAEGQDAYAKIDTSNIATAKGADTSTFTDLNKKCAEAIANAKSISQFFDRDALPAMANNVMIPALQAFIKDGTYDTKNLEAQAKTLYASQ</sequence>
<keyword evidence="2" id="KW-0813">Transport</keyword>
<accession>A0ABY4QX47</accession>
<evidence type="ECO:0000256" key="3">
    <source>
        <dbReference type="SAM" id="MobiDB-lite"/>
    </source>
</evidence>
<evidence type="ECO:0000313" key="5">
    <source>
        <dbReference type="Proteomes" id="UP001056336"/>
    </source>
</evidence>
<name>A0ABY4QX47_9ACTN</name>
<organism evidence="4 5">
    <name type="scientific">Jatrophihabitans telluris</name>
    <dbReference type="NCBI Taxonomy" id="2038343"/>
    <lineage>
        <taxon>Bacteria</taxon>
        <taxon>Bacillati</taxon>
        <taxon>Actinomycetota</taxon>
        <taxon>Actinomycetes</taxon>
        <taxon>Jatrophihabitantales</taxon>
        <taxon>Jatrophihabitantaceae</taxon>
        <taxon>Jatrophihabitans</taxon>
    </lineage>
</organism>
<proteinExistence type="inferred from homology"/>
<dbReference type="EMBL" id="CP097332">
    <property type="protein sequence ID" value="UQX87827.1"/>
    <property type="molecule type" value="Genomic_DNA"/>
</dbReference>